<protein>
    <submittedName>
        <fullName evidence="2">YbhB/YbcL family Raf kinase inhibitor-like protein</fullName>
    </submittedName>
</protein>
<dbReference type="EMBL" id="JAVXZY010000010">
    <property type="protein sequence ID" value="MDT9001634.1"/>
    <property type="molecule type" value="Genomic_DNA"/>
</dbReference>
<evidence type="ECO:0000313" key="2">
    <source>
        <dbReference type="EMBL" id="MDT9001634.1"/>
    </source>
</evidence>
<organism evidence="2 3">
    <name type="scientific">Roseateles aquae</name>
    <dbReference type="NCBI Taxonomy" id="3077235"/>
    <lineage>
        <taxon>Bacteria</taxon>
        <taxon>Pseudomonadati</taxon>
        <taxon>Pseudomonadota</taxon>
        <taxon>Betaproteobacteria</taxon>
        <taxon>Burkholderiales</taxon>
        <taxon>Sphaerotilaceae</taxon>
        <taxon>Roseateles</taxon>
    </lineage>
</organism>
<evidence type="ECO:0000313" key="3">
    <source>
        <dbReference type="Proteomes" id="UP001246372"/>
    </source>
</evidence>
<dbReference type="InterPro" id="IPR008914">
    <property type="entry name" value="PEBP"/>
</dbReference>
<dbReference type="PANTHER" id="PTHR30289">
    <property type="entry name" value="UNCHARACTERIZED PROTEIN YBCL-RELATED"/>
    <property type="match status" value="1"/>
</dbReference>
<accession>A0ABU3PGP7</accession>
<evidence type="ECO:0000256" key="1">
    <source>
        <dbReference type="SAM" id="SignalP"/>
    </source>
</evidence>
<feature type="signal peptide" evidence="1">
    <location>
        <begin position="1"/>
        <end position="23"/>
    </location>
</feature>
<dbReference type="GO" id="GO:0004860">
    <property type="term" value="F:protein kinase inhibitor activity"/>
    <property type="evidence" value="ECO:0007669"/>
    <property type="project" value="UniProtKB-KW"/>
</dbReference>
<dbReference type="InterPro" id="IPR005247">
    <property type="entry name" value="YbhB_YbcL/LppC-like"/>
</dbReference>
<feature type="chain" id="PRO_5045096480" evidence="1">
    <location>
        <begin position="24"/>
        <end position="190"/>
    </location>
</feature>
<gene>
    <name evidence="2" type="ORF">RQP53_20325</name>
</gene>
<reference evidence="2" key="1">
    <citation type="submission" date="2023-09" db="EMBL/GenBank/DDBJ databases">
        <title>Paucibacter sp. APW11 Genome sequencing and assembly.</title>
        <authorList>
            <person name="Kim I."/>
        </authorList>
    </citation>
    <scope>NUCLEOTIDE SEQUENCE</scope>
    <source>
        <strain evidence="2">APW11</strain>
    </source>
</reference>
<dbReference type="Proteomes" id="UP001246372">
    <property type="component" value="Unassembled WGS sequence"/>
</dbReference>
<dbReference type="Pfam" id="PF01161">
    <property type="entry name" value="PBP"/>
    <property type="match status" value="1"/>
</dbReference>
<keyword evidence="3" id="KW-1185">Reference proteome</keyword>
<comment type="caution">
    <text evidence="2">The sequence shown here is derived from an EMBL/GenBank/DDBJ whole genome shotgun (WGS) entry which is preliminary data.</text>
</comment>
<dbReference type="RefSeq" id="WP_315652517.1">
    <property type="nucleotide sequence ID" value="NZ_JAVXZY010000010.1"/>
</dbReference>
<keyword evidence="2" id="KW-0649">Protein kinase inhibitor</keyword>
<name>A0ABU3PGP7_9BURK</name>
<dbReference type="SUPFAM" id="SSF49777">
    <property type="entry name" value="PEBP-like"/>
    <property type="match status" value="1"/>
</dbReference>
<keyword evidence="1" id="KW-0732">Signal</keyword>
<proteinExistence type="predicted"/>
<dbReference type="CDD" id="cd00865">
    <property type="entry name" value="PEBP_bact_arch"/>
    <property type="match status" value="1"/>
</dbReference>
<dbReference type="NCBIfam" id="TIGR00481">
    <property type="entry name" value="YbhB/YbcL family Raf kinase inhibitor-like protein"/>
    <property type="match status" value="1"/>
</dbReference>
<dbReference type="InterPro" id="IPR036610">
    <property type="entry name" value="PEBP-like_sf"/>
</dbReference>
<sequence>MTRLHHFALLPALLLAISPLSQAAGFQLSSPEIAADSSMPARFEFNGFGCTGENRSPALQWRDAPAGTQSYAITVYDPDAPTGSGWWHWSVINLPAETQALPAGAGAIGDARLPQGARQVRIDYGFAGWGGTCPPQGDKPHRYIFTIHALKLARLEVPADATAALAGYMIRANSLGSASFSAHYGRPAGR</sequence>
<dbReference type="PANTHER" id="PTHR30289:SF1">
    <property type="entry name" value="PEBP (PHOSPHATIDYLETHANOLAMINE-BINDING PROTEIN) FAMILY PROTEIN"/>
    <property type="match status" value="1"/>
</dbReference>
<dbReference type="Gene3D" id="3.90.280.10">
    <property type="entry name" value="PEBP-like"/>
    <property type="match status" value="1"/>
</dbReference>